<reference evidence="1" key="1">
    <citation type="submission" date="2011-03" db="EMBL/GenBank/DDBJ databases">
        <title>Complete sequence of Sphingobacterium sp. 21.</title>
        <authorList>
            <consortium name="US DOE Joint Genome Institute"/>
            <person name="Lucas S."/>
            <person name="Copeland A."/>
            <person name="Lapidus A."/>
            <person name="Cheng J.-F."/>
            <person name="Goodwin L."/>
            <person name="Pitluck S."/>
            <person name="Davenport K."/>
            <person name="Detter J.C."/>
            <person name="Han C."/>
            <person name="Tapia R."/>
            <person name="Land M."/>
            <person name="Hauser L."/>
            <person name="Kyrpides N."/>
            <person name="Ivanova N."/>
            <person name="Ovchinnikova G."/>
            <person name="Pagani I."/>
            <person name="Siebers A.K."/>
            <person name="Allgaier M."/>
            <person name="Thelen M.P."/>
            <person name="Hugenholtz P."/>
            <person name="Woyke T."/>
        </authorList>
    </citation>
    <scope>NUCLEOTIDE SEQUENCE</scope>
    <source>
        <strain evidence="1">21</strain>
    </source>
</reference>
<proteinExistence type="predicted"/>
<gene>
    <name evidence="1" type="ordered locus">Sph21_5095</name>
</gene>
<organism evidence="1">
    <name type="scientific">Sphingobacterium sp. (strain 21)</name>
    <dbReference type="NCBI Taxonomy" id="743722"/>
    <lineage>
        <taxon>Bacteria</taxon>
        <taxon>Pseudomonadati</taxon>
        <taxon>Bacteroidota</taxon>
        <taxon>Sphingobacteriia</taxon>
        <taxon>Sphingobacteriales</taxon>
        <taxon>Sphingobacteriaceae</taxon>
        <taxon>Sphingobacterium</taxon>
    </lineage>
</organism>
<sequence length="47" mass="5675">MECCQDHIEETGILTIFNWNINLLRASEKELWLHYLCRSYYKVLGIN</sequence>
<dbReference type="HOGENOM" id="CLU_3173326_0_0_10"/>
<evidence type="ECO:0000313" key="1">
    <source>
        <dbReference type="EMBL" id="ADZ81584.1"/>
    </source>
</evidence>
<dbReference type="AlphaFoldDB" id="F4CC11"/>
<accession>F4CC11</accession>
<name>F4CC11_SPHS2</name>
<dbReference type="STRING" id="743722.Sph21_5095"/>
<dbReference type="KEGG" id="shg:Sph21_5095"/>
<protein>
    <submittedName>
        <fullName evidence="1">Uncharacterized protein</fullName>
    </submittedName>
</protein>
<dbReference type="EMBL" id="CP002584">
    <property type="protein sequence ID" value="ADZ81584.1"/>
    <property type="molecule type" value="Genomic_DNA"/>
</dbReference>